<evidence type="ECO:0000256" key="1">
    <source>
        <dbReference type="SAM" id="SignalP"/>
    </source>
</evidence>
<accession>A0A3B7MLX2</accession>
<name>A0A3B7MLX2_9BACT</name>
<dbReference type="AlphaFoldDB" id="A0A3B7MLX2"/>
<proteinExistence type="predicted"/>
<dbReference type="PANTHER" id="PTHR47197:SF3">
    <property type="entry name" value="DIHYDRO-HEME D1 DEHYDROGENASE"/>
    <property type="match status" value="1"/>
</dbReference>
<keyword evidence="3" id="KW-1185">Reference proteome</keyword>
<dbReference type="KEGG" id="pseg:D3H65_16690"/>
<dbReference type="PANTHER" id="PTHR47197">
    <property type="entry name" value="PROTEIN NIRF"/>
    <property type="match status" value="1"/>
</dbReference>
<dbReference type="EMBL" id="CP032157">
    <property type="protein sequence ID" value="AXY75514.1"/>
    <property type="molecule type" value="Genomic_DNA"/>
</dbReference>
<dbReference type="InterPro" id="IPR015943">
    <property type="entry name" value="WD40/YVTN_repeat-like_dom_sf"/>
</dbReference>
<gene>
    <name evidence="2" type="ORF">D3H65_16690</name>
</gene>
<evidence type="ECO:0008006" key="4">
    <source>
        <dbReference type="Google" id="ProtNLM"/>
    </source>
</evidence>
<reference evidence="2 3" key="1">
    <citation type="submission" date="2018-09" db="EMBL/GenBank/DDBJ databases">
        <title>Genome sequencing of strain 6GH32-13.</title>
        <authorList>
            <person name="Weon H.-Y."/>
            <person name="Heo J."/>
            <person name="Kwon S.-W."/>
        </authorList>
    </citation>
    <scope>NUCLEOTIDE SEQUENCE [LARGE SCALE GENOMIC DNA]</scope>
    <source>
        <strain evidence="2 3">5GH32-13</strain>
    </source>
</reference>
<keyword evidence="1" id="KW-0732">Signal</keyword>
<evidence type="ECO:0000313" key="3">
    <source>
        <dbReference type="Proteomes" id="UP000263900"/>
    </source>
</evidence>
<dbReference type="RefSeq" id="WP_119051395.1">
    <property type="nucleotide sequence ID" value="NZ_CP032157.1"/>
</dbReference>
<dbReference type="SUPFAM" id="SSF50969">
    <property type="entry name" value="YVTN repeat-like/Quinoprotein amine dehydrogenase"/>
    <property type="match status" value="1"/>
</dbReference>
<evidence type="ECO:0000313" key="2">
    <source>
        <dbReference type="EMBL" id="AXY75514.1"/>
    </source>
</evidence>
<protein>
    <recommendedName>
        <fullName evidence="4">YncE family protein</fullName>
    </recommendedName>
</protein>
<dbReference type="Proteomes" id="UP000263900">
    <property type="component" value="Chromosome"/>
</dbReference>
<dbReference type="OrthoDB" id="145213at2"/>
<organism evidence="2 3">
    <name type="scientific">Paraflavitalea soli</name>
    <dbReference type="NCBI Taxonomy" id="2315862"/>
    <lineage>
        <taxon>Bacteria</taxon>
        <taxon>Pseudomonadati</taxon>
        <taxon>Bacteroidota</taxon>
        <taxon>Chitinophagia</taxon>
        <taxon>Chitinophagales</taxon>
        <taxon>Chitinophagaceae</taxon>
        <taxon>Paraflavitalea</taxon>
    </lineage>
</organism>
<dbReference type="InterPro" id="IPR011044">
    <property type="entry name" value="Quino_amine_DH_bsu"/>
</dbReference>
<sequence>MKLIIYNCLHFLAIPLLSVMLSHGALQAQVPGNKPAKTNKVMGEKHYLYVATPGIRDYLGYGGHGLLVFDIDNNHRFVKRIKTQGLHPNGNPSNVKGIAVSIPLNSIYITTLEGLQRIDLTTEKIVWEKKFDGGCDRMAISPNGLTMYLPSLENTFWNVVDCNTGDIIKKITVHKRAHNTIYGPAGNLVYLDDIASPWLHIADAHKHELVAKVGPFDNNIRPFTINGKESLVYVTVDSLLGFEVGDLRTGKKIAHIPVQGWERGPVRRHGNPSHGIGLTPDEKELWLCDGHNMRLHVFGAEAPYQQLTTIPLQDMPGWITFSEDGKYAYPSSGEVIDIKTRNILTYLKDEFHNNVASEKMVEIQFRGNKAVHAGDQFGIGAKR</sequence>
<feature type="signal peptide" evidence="1">
    <location>
        <begin position="1"/>
        <end position="28"/>
    </location>
</feature>
<dbReference type="InterPro" id="IPR051200">
    <property type="entry name" value="Host-pathogen_enzymatic-act"/>
</dbReference>
<feature type="chain" id="PRO_5017585177" description="YncE family protein" evidence="1">
    <location>
        <begin position="29"/>
        <end position="383"/>
    </location>
</feature>
<dbReference type="Gene3D" id="2.130.10.10">
    <property type="entry name" value="YVTN repeat-like/Quinoprotein amine dehydrogenase"/>
    <property type="match status" value="2"/>
</dbReference>